<evidence type="ECO:0000313" key="6">
    <source>
        <dbReference type="Proteomes" id="UP000233551"/>
    </source>
</evidence>
<dbReference type="InterPro" id="IPR013103">
    <property type="entry name" value="RVT_2"/>
</dbReference>
<evidence type="ECO:0000259" key="4">
    <source>
        <dbReference type="Pfam" id="PF25597"/>
    </source>
</evidence>
<dbReference type="Pfam" id="PF25597">
    <property type="entry name" value="SH3_retrovirus"/>
    <property type="match status" value="1"/>
</dbReference>
<dbReference type="PANTHER" id="PTHR47592">
    <property type="entry name" value="PBF68 PROTEIN"/>
    <property type="match status" value="1"/>
</dbReference>
<dbReference type="STRING" id="22663.A0A2I0JBH4"/>
<evidence type="ECO:0000259" key="2">
    <source>
        <dbReference type="Pfam" id="PF07727"/>
    </source>
</evidence>
<sequence length="358" mass="40559">MSYNEPEPLQSVTWFLDTGASNHMCGRKEFFAKLDKRRLGNITFGDLSKRPIEGKGDVIFELNNGKQLCISDVYYVPDIKSNLLSIGQLLERGYDINMKDSALSIRDKNDKLITHEEKRTKLEDKSQKCIFLGYGENSSGYKLYNPVTHKIVMSRDVKFDEEQTRDWKNNDQLKQIALDEEHQQKNETLGDIEEALSPRRVGIQSDSDGSGSSIMRKTKSIQEIYDSSRAVNSGGDILLMCLYVDDLVFTGNSSFMAREFKQSMEKEFEMTDLGLMRYFLGIEVQRALLNLNNSCCKLKSDGSCIEGSAPCLLRIRYASFDGFHPTEVVNVAFAAKAYNKLSPSHASPYDIRQLALLP</sequence>
<proteinExistence type="predicted"/>
<keyword evidence="6" id="KW-1185">Reference proteome</keyword>
<feature type="domain" description="Retrovirus-related Pol polyprotein from transposon TNT 1-94-like beta-barrel" evidence="3">
    <location>
        <begin position="14"/>
        <end position="94"/>
    </location>
</feature>
<feature type="region of interest" description="Disordered" evidence="1">
    <location>
        <begin position="182"/>
        <end position="214"/>
    </location>
</feature>
<evidence type="ECO:0000256" key="1">
    <source>
        <dbReference type="SAM" id="MobiDB-lite"/>
    </source>
</evidence>
<name>A0A2I0JBH4_PUNGR</name>
<gene>
    <name evidence="5" type="ORF">CRG98_026024</name>
</gene>
<dbReference type="EMBL" id="PGOL01001850">
    <property type="protein sequence ID" value="PKI53574.1"/>
    <property type="molecule type" value="Genomic_DNA"/>
</dbReference>
<feature type="domain" description="Reverse transcriptase Ty1/copia-type" evidence="2">
    <location>
        <begin position="234"/>
        <end position="286"/>
    </location>
</feature>
<accession>A0A2I0JBH4</accession>
<feature type="domain" description="Retroviral polymerase SH3-like" evidence="4">
    <location>
        <begin position="115"/>
        <end position="171"/>
    </location>
</feature>
<dbReference type="AlphaFoldDB" id="A0A2I0JBH4"/>
<comment type="caution">
    <text evidence="5">The sequence shown here is derived from an EMBL/GenBank/DDBJ whole genome shotgun (WGS) entry which is preliminary data.</text>
</comment>
<evidence type="ECO:0000259" key="3">
    <source>
        <dbReference type="Pfam" id="PF22936"/>
    </source>
</evidence>
<protein>
    <submittedName>
        <fullName evidence="5">Uncharacterized protein</fullName>
    </submittedName>
</protein>
<organism evidence="5 6">
    <name type="scientific">Punica granatum</name>
    <name type="common">Pomegranate</name>
    <dbReference type="NCBI Taxonomy" id="22663"/>
    <lineage>
        <taxon>Eukaryota</taxon>
        <taxon>Viridiplantae</taxon>
        <taxon>Streptophyta</taxon>
        <taxon>Embryophyta</taxon>
        <taxon>Tracheophyta</taxon>
        <taxon>Spermatophyta</taxon>
        <taxon>Magnoliopsida</taxon>
        <taxon>eudicotyledons</taxon>
        <taxon>Gunneridae</taxon>
        <taxon>Pentapetalae</taxon>
        <taxon>rosids</taxon>
        <taxon>malvids</taxon>
        <taxon>Myrtales</taxon>
        <taxon>Lythraceae</taxon>
        <taxon>Punica</taxon>
    </lineage>
</organism>
<dbReference type="Pfam" id="PF22936">
    <property type="entry name" value="Pol_BBD"/>
    <property type="match status" value="1"/>
</dbReference>
<dbReference type="InterPro" id="IPR057670">
    <property type="entry name" value="SH3_retrovirus"/>
</dbReference>
<dbReference type="InterPro" id="IPR054722">
    <property type="entry name" value="PolX-like_BBD"/>
</dbReference>
<evidence type="ECO:0000313" key="5">
    <source>
        <dbReference type="EMBL" id="PKI53574.1"/>
    </source>
</evidence>
<dbReference type="Pfam" id="PF07727">
    <property type="entry name" value="RVT_2"/>
    <property type="match status" value="1"/>
</dbReference>
<dbReference type="Proteomes" id="UP000233551">
    <property type="component" value="Unassembled WGS sequence"/>
</dbReference>
<reference evidence="5 6" key="1">
    <citation type="submission" date="2017-11" db="EMBL/GenBank/DDBJ databases">
        <title>De-novo sequencing of pomegranate (Punica granatum L.) genome.</title>
        <authorList>
            <person name="Akparov Z."/>
            <person name="Amiraslanov A."/>
            <person name="Hajiyeva S."/>
            <person name="Abbasov M."/>
            <person name="Kaur K."/>
            <person name="Hamwieh A."/>
            <person name="Solovyev V."/>
            <person name="Salamov A."/>
            <person name="Braich B."/>
            <person name="Kosarev P."/>
            <person name="Mahmoud A."/>
            <person name="Hajiyev E."/>
            <person name="Babayeva S."/>
            <person name="Izzatullayeva V."/>
            <person name="Mammadov A."/>
            <person name="Mammadov A."/>
            <person name="Sharifova S."/>
            <person name="Ojaghi J."/>
            <person name="Eynullazada K."/>
            <person name="Bayramov B."/>
            <person name="Abdulazimova A."/>
            <person name="Shahmuradov I."/>
        </authorList>
    </citation>
    <scope>NUCLEOTIDE SEQUENCE [LARGE SCALE GENOMIC DNA]</scope>
    <source>
        <strain evidence="6">cv. AG2017</strain>
        <tissue evidence="5">Leaf</tissue>
    </source>
</reference>